<dbReference type="FunFam" id="2.60.260.20:FF:000068">
    <property type="entry name" value="Chaperone protein dnaJ 3"/>
    <property type="match status" value="1"/>
</dbReference>
<dbReference type="PROSITE" id="PS50076">
    <property type="entry name" value="DNAJ_2"/>
    <property type="match status" value="1"/>
</dbReference>
<keyword evidence="3" id="KW-0863">Zinc-finger</keyword>
<dbReference type="CDD" id="cd10747">
    <property type="entry name" value="DnaJ_C"/>
    <property type="match status" value="1"/>
</dbReference>
<dbReference type="InterPro" id="IPR008971">
    <property type="entry name" value="HSP40/DnaJ_pept-bd"/>
</dbReference>
<evidence type="ECO:0000256" key="4">
    <source>
        <dbReference type="ARBA" id="ARBA00022833"/>
    </source>
</evidence>
<reference evidence="8" key="2">
    <citation type="submission" date="2025-09" db="UniProtKB">
        <authorList>
            <consortium name="Ensembl"/>
        </authorList>
    </citation>
    <scope>IDENTIFICATION</scope>
</reference>
<dbReference type="GO" id="GO:0030544">
    <property type="term" value="F:Hsp70 protein binding"/>
    <property type="evidence" value="ECO:0007669"/>
    <property type="project" value="InterPro"/>
</dbReference>
<dbReference type="InterPro" id="IPR036869">
    <property type="entry name" value="J_dom_sf"/>
</dbReference>
<evidence type="ECO:0000256" key="1">
    <source>
        <dbReference type="ARBA" id="ARBA00022723"/>
    </source>
</evidence>
<dbReference type="Gene3D" id="2.60.260.20">
    <property type="entry name" value="Urease metallochaperone UreE, N-terminal domain"/>
    <property type="match status" value="2"/>
</dbReference>
<keyword evidence="2" id="KW-0677">Repeat</keyword>
<dbReference type="Pfam" id="PF01556">
    <property type="entry name" value="DnaJ_C"/>
    <property type="match status" value="1"/>
</dbReference>
<dbReference type="Pfam" id="PF00226">
    <property type="entry name" value="DnaJ"/>
    <property type="match status" value="1"/>
</dbReference>
<dbReference type="CDD" id="cd06257">
    <property type="entry name" value="DnaJ"/>
    <property type="match status" value="1"/>
</dbReference>
<dbReference type="GO" id="GO:0051082">
    <property type="term" value="F:unfolded protein binding"/>
    <property type="evidence" value="ECO:0007669"/>
    <property type="project" value="InterPro"/>
</dbReference>
<dbReference type="InterPro" id="IPR002939">
    <property type="entry name" value="DnaJ_C"/>
</dbReference>
<keyword evidence="9" id="KW-1185">Reference proteome</keyword>
<evidence type="ECO:0000259" key="7">
    <source>
        <dbReference type="PROSITE" id="PS50076"/>
    </source>
</evidence>
<dbReference type="Ensembl" id="ENSCCAT00000037946.1">
    <property type="protein sequence ID" value="ENSCCAP00000020458.1"/>
    <property type="gene ID" value="ENSCCAG00000028045.1"/>
</dbReference>
<sequence length="372" mass="42280">MVKETAYYDEELKKAYRKLALQYHPDKNPNEGEKFKQISQAYEVLSDAKKRELHDKGGEQAIKEGGAGGGFGSHMDVFDMYFGGGGRIQRERRGKNVVHQLAVTLEDLYNGATRKLALQKNVICDNSEGRGGKKGAVEIHQMGSGMVQQIQSVCMEHQGHGEQISSKDRYIFLLLGIVREKKILEVHMDKGMKDGQKITFHGEGDQEQGLEPGDIIIVLDQKDHAVFTQREDLFMCMDTQLVEALCGFQKPISTLDSRTVVITSHPGQIVKHGDIKCVLNEGMPIYHRPHEKRRLIIEFKVNFPENGFLSPDKLYLLKKLLRERKEVKETNETDQVEVVDFEPNQERQHCYNGEAYEDDDHHPRGGVQCQTS</sequence>
<evidence type="ECO:0000256" key="2">
    <source>
        <dbReference type="ARBA" id="ARBA00022737"/>
    </source>
</evidence>
<dbReference type="PRINTS" id="PR00625">
    <property type="entry name" value="JDOMAIN"/>
</dbReference>
<dbReference type="FunFam" id="2.60.260.20:FF:000003">
    <property type="entry name" value="DnaJ subfamily A member 2"/>
    <property type="match status" value="1"/>
</dbReference>
<evidence type="ECO:0000256" key="6">
    <source>
        <dbReference type="SAM" id="MobiDB-lite"/>
    </source>
</evidence>
<dbReference type="InterPro" id="IPR001623">
    <property type="entry name" value="DnaJ_domain"/>
</dbReference>
<dbReference type="Proteomes" id="UP000233040">
    <property type="component" value="Unassembled WGS sequence"/>
</dbReference>
<accession>A0A2K5QX39</accession>
<evidence type="ECO:0000256" key="5">
    <source>
        <dbReference type="ARBA" id="ARBA00023186"/>
    </source>
</evidence>
<proteinExistence type="predicted"/>
<protein>
    <recommendedName>
        <fullName evidence="7">J domain-containing protein</fullName>
    </recommendedName>
</protein>
<dbReference type="PANTHER" id="PTHR43888">
    <property type="entry name" value="DNAJ-LIKE-2, ISOFORM A-RELATED"/>
    <property type="match status" value="1"/>
</dbReference>
<dbReference type="SUPFAM" id="SSF46565">
    <property type="entry name" value="Chaperone J-domain"/>
    <property type="match status" value="1"/>
</dbReference>
<dbReference type="Gene3D" id="1.10.287.110">
    <property type="entry name" value="DnaJ domain"/>
    <property type="match status" value="1"/>
</dbReference>
<reference evidence="8" key="1">
    <citation type="submission" date="2025-08" db="UniProtKB">
        <authorList>
            <consortium name="Ensembl"/>
        </authorList>
    </citation>
    <scope>IDENTIFICATION</scope>
</reference>
<keyword evidence="5" id="KW-0143">Chaperone</keyword>
<dbReference type="STRING" id="9516.ENSCCAP00000020458"/>
<feature type="region of interest" description="Disordered" evidence="6">
    <location>
        <begin position="349"/>
        <end position="372"/>
    </location>
</feature>
<dbReference type="GO" id="GO:0006457">
    <property type="term" value="P:protein folding"/>
    <property type="evidence" value="ECO:0007669"/>
    <property type="project" value="InterPro"/>
</dbReference>
<name>A0A2K5QX39_CEBIM</name>
<evidence type="ECO:0000313" key="9">
    <source>
        <dbReference type="Proteomes" id="UP000233040"/>
    </source>
</evidence>
<dbReference type="SMART" id="SM00271">
    <property type="entry name" value="DnaJ"/>
    <property type="match status" value="1"/>
</dbReference>
<evidence type="ECO:0000313" key="8">
    <source>
        <dbReference type="Ensembl" id="ENSCCAP00000020458.1"/>
    </source>
</evidence>
<feature type="domain" description="J" evidence="7">
    <location>
        <begin position="1"/>
        <end position="58"/>
    </location>
</feature>
<dbReference type="AlphaFoldDB" id="A0A2K5QX39"/>
<dbReference type="GeneTree" id="ENSGT00940000153558"/>
<keyword evidence="1" id="KW-0479">Metal-binding</keyword>
<dbReference type="InterPro" id="IPR044713">
    <property type="entry name" value="DNJA1/2-like"/>
</dbReference>
<keyword evidence="4" id="KW-0862">Zinc</keyword>
<dbReference type="GO" id="GO:0008270">
    <property type="term" value="F:zinc ion binding"/>
    <property type="evidence" value="ECO:0007669"/>
    <property type="project" value="UniProtKB-KW"/>
</dbReference>
<evidence type="ECO:0000256" key="3">
    <source>
        <dbReference type="ARBA" id="ARBA00022771"/>
    </source>
</evidence>
<organism evidence="8 9">
    <name type="scientific">Cebus imitator</name>
    <name type="common">Panamanian white-faced capuchin</name>
    <name type="synonym">Cebus capucinus imitator</name>
    <dbReference type="NCBI Taxonomy" id="2715852"/>
    <lineage>
        <taxon>Eukaryota</taxon>
        <taxon>Metazoa</taxon>
        <taxon>Chordata</taxon>
        <taxon>Craniata</taxon>
        <taxon>Vertebrata</taxon>
        <taxon>Euteleostomi</taxon>
        <taxon>Mammalia</taxon>
        <taxon>Eutheria</taxon>
        <taxon>Euarchontoglires</taxon>
        <taxon>Primates</taxon>
        <taxon>Haplorrhini</taxon>
        <taxon>Platyrrhini</taxon>
        <taxon>Cebidae</taxon>
        <taxon>Cebinae</taxon>
        <taxon>Cebus</taxon>
    </lineage>
</organism>
<dbReference type="SUPFAM" id="SSF49493">
    <property type="entry name" value="HSP40/DnaJ peptide-binding domain"/>
    <property type="match status" value="2"/>
</dbReference>